<comment type="caution">
    <text evidence="8">The sequence shown here is derived from an EMBL/GenBank/DDBJ whole genome shotgun (WGS) entry which is preliminary data.</text>
</comment>
<evidence type="ECO:0000256" key="3">
    <source>
        <dbReference type="ARBA" id="ARBA00022771"/>
    </source>
</evidence>
<dbReference type="InterPro" id="IPR013087">
    <property type="entry name" value="Znf_C2H2_type"/>
</dbReference>
<dbReference type="SMART" id="SM00355">
    <property type="entry name" value="ZnF_C2H2"/>
    <property type="match status" value="4"/>
</dbReference>
<proteinExistence type="predicted"/>
<dbReference type="PANTHER" id="PTHR14196">
    <property type="entry name" value="ODD-SKIPPED - RELATED"/>
    <property type="match status" value="1"/>
</dbReference>
<dbReference type="EMBL" id="BPLR01016245">
    <property type="protein sequence ID" value="GIY82391.1"/>
    <property type="molecule type" value="Genomic_DNA"/>
</dbReference>
<dbReference type="GO" id="GO:0000981">
    <property type="term" value="F:DNA-binding transcription factor activity, RNA polymerase II-specific"/>
    <property type="evidence" value="ECO:0007669"/>
    <property type="project" value="TreeGrafter"/>
</dbReference>
<dbReference type="FunFam" id="3.30.160.60:FF:000478">
    <property type="entry name" value="Zinc finger protein 133"/>
    <property type="match status" value="1"/>
</dbReference>
<accession>A0AAV4WIK8</accession>
<evidence type="ECO:0000256" key="2">
    <source>
        <dbReference type="ARBA" id="ARBA00022737"/>
    </source>
</evidence>
<reference evidence="8 9" key="1">
    <citation type="submission" date="2021-06" db="EMBL/GenBank/DDBJ databases">
        <title>Caerostris extrusa draft genome.</title>
        <authorList>
            <person name="Kono N."/>
            <person name="Arakawa K."/>
        </authorList>
    </citation>
    <scope>NUCLEOTIDE SEQUENCE [LARGE SCALE GENOMIC DNA]</scope>
</reference>
<evidence type="ECO:0000259" key="7">
    <source>
        <dbReference type="PROSITE" id="PS50157"/>
    </source>
</evidence>
<organism evidence="8 9">
    <name type="scientific">Caerostris extrusa</name>
    <name type="common">Bark spider</name>
    <name type="synonym">Caerostris bankana</name>
    <dbReference type="NCBI Taxonomy" id="172846"/>
    <lineage>
        <taxon>Eukaryota</taxon>
        <taxon>Metazoa</taxon>
        <taxon>Ecdysozoa</taxon>
        <taxon>Arthropoda</taxon>
        <taxon>Chelicerata</taxon>
        <taxon>Arachnida</taxon>
        <taxon>Araneae</taxon>
        <taxon>Araneomorphae</taxon>
        <taxon>Entelegynae</taxon>
        <taxon>Araneoidea</taxon>
        <taxon>Araneidae</taxon>
        <taxon>Caerostris</taxon>
    </lineage>
</organism>
<dbReference type="Pfam" id="PF00096">
    <property type="entry name" value="zf-C2H2"/>
    <property type="match status" value="2"/>
</dbReference>
<feature type="domain" description="C2H2-type" evidence="7">
    <location>
        <begin position="237"/>
        <end position="265"/>
    </location>
</feature>
<feature type="domain" description="C2H2-type" evidence="7">
    <location>
        <begin position="181"/>
        <end position="208"/>
    </location>
</feature>
<evidence type="ECO:0000313" key="8">
    <source>
        <dbReference type="EMBL" id="GIY82391.1"/>
    </source>
</evidence>
<dbReference type="FunFam" id="3.30.160.60:FF:001155">
    <property type="entry name" value="Zinc finger 30C"/>
    <property type="match status" value="1"/>
</dbReference>
<dbReference type="Gene3D" id="3.30.160.60">
    <property type="entry name" value="Classic Zinc Finger"/>
    <property type="match status" value="3"/>
</dbReference>
<feature type="region of interest" description="Disordered" evidence="6">
    <location>
        <begin position="262"/>
        <end position="317"/>
    </location>
</feature>
<dbReference type="AlphaFoldDB" id="A0AAV4WIK8"/>
<name>A0AAV4WIK8_CAEEX</name>
<dbReference type="InterPro" id="IPR036236">
    <property type="entry name" value="Znf_C2H2_sf"/>
</dbReference>
<evidence type="ECO:0000256" key="1">
    <source>
        <dbReference type="ARBA" id="ARBA00022723"/>
    </source>
</evidence>
<feature type="non-terminal residue" evidence="8">
    <location>
        <position position="1"/>
    </location>
</feature>
<protein>
    <recommendedName>
        <fullName evidence="7">C2H2-type domain-containing protein</fullName>
    </recommendedName>
</protein>
<dbReference type="SUPFAM" id="SSF57667">
    <property type="entry name" value="beta-beta-alpha zinc fingers"/>
    <property type="match status" value="2"/>
</dbReference>
<evidence type="ECO:0000256" key="6">
    <source>
        <dbReference type="SAM" id="MobiDB-lite"/>
    </source>
</evidence>
<dbReference type="GO" id="GO:0005634">
    <property type="term" value="C:nucleus"/>
    <property type="evidence" value="ECO:0007669"/>
    <property type="project" value="TreeGrafter"/>
</dbReference>
<dbReference type="Pfam" id="PF13912">
    <property type="entry name" value="zf-C2H2_6"/>
    <property type="match status" value="1"/>
</dbReference>
<keyword evidence="9" id="KW-1185">Reference proteome</keyword>
<keyword evidence="1" id="KW-0479">Metal-binding</keyword>
<dbReference type="Proteomes" id="UP001054945">
    <property type="component" value="Unassembled WGS sequence"/>
</dbReference>
<dbReference type="InterPro" id="IPR050717">
    <property type="entry name" value="C2H2-ZF_Transcription_Reg"/>
</dbReference>
<dbReference type="PROSITE" id="PS00028">
    <property type="entry name" value="ZINC_FINGER_C2H2_1"/>
    <property type="match status" value="3"/>
</dbReference>
<sequence>HNCVKFGNQHRRSSATLPQCSSGNVAEDIELITAEEMEDEALWPFVKQRIDCEETAATEMAFQYLDTNQNSYNPSEYEIEPSDYLFPDMHYIQEIDLMSTHLQLFPEVSNVFNNQNPQNYESSNSEQPEDTAMSVATRCDLPGFKQTYVNCEKNSEEKSLDRTSCAFENTDAPQKTKNSLYKCSKCSMEFRRKDYIDSHERCHNVEKPYVCSFCDKAFTRSDVLGAHIRTHTGEKPYSCTKCGKCYPYSSSLAKHVRTIHAGETPDPRSESGKSCSNNSLPKCRMPKHADEERGKCDSCGAEFSSEESLEAHKCKED</sequence>
<evidence type="ECO:0000256" key="4">
    <source>
        <dbReference type="ARBA" id="ARBA00022833"/>
    </source>
</evidence>
<feature type="compositionally biased region" description="Basic and acidic residues" evidence="6">
    <location>
        <begin position="287"/>
        <end position="296"/>
    </location>
</feature>
<dbReference type="PROSITE" id="PS50157">
    <property type="entry name" value="ZINC_FINGER_C2H2_2"/>
    <property type="match status" value="3"/>
</dbReference>
<evidence type="ECO:0000313" key="9">
    <source>
        <dbReference type="Proteomes" id="UP001054945"/>
    </source>
</evidence>
<dbReference type="PANTHER" id="PTHR14196:SF12">
    <property type="entry name" value="ZINC FINGER PROTEIN 208-LIKE"/>
    <property type="match status" value="1"/>
</dbReference>
<evidence type="ECO:0000256" key="5">
    <source>
        <dbReference type="PROSITE-ProRule" id="PRU00042"/>
    </source>
</evidence>
<dbReference type="GO" id="GO:0008270">
    <property type="term" value="F:zinc ion binding"/>
    <property type="evidence" value="ECO:0007669"/>
    <property type="project" value="UniProtKB-KW"/>
</dbReference>
<gene>
    <name evidence="8" type="ORF">CEXT_331561</name>
</gene>
<keyword evidence="2" id="KW-0677">Repeat</keyword>
<keyword evidence="4" id="KW-0862">Zinc</keyword>
<dbReference type="GO" id="GO:0000977">
    <property type="term" value="F:RNA polymerase II transcription regulatory region sequence-specific DNA binding"/>
    <property type="evidence" value="ECO:0007669"/>
    <property type="project" value="TreeGrafter"/>
</dbReference>
<keyword evidence="3 5" id="KW-0863">Zinc-finger</keyword>
<feature type="domain" description="C2H2-type" evidence="7">
    <location>
        <begin position="209"/>
        <end position="236"/>
    </location>
</feature>